<reference evidence="2 3" key="1">
    <citation type="submission" date="2015-10" db="EMBL/GenBank/DDBJ databases">
        <title>Draft genome sequence of Streptomyces griseoruber DSM 40281, type strain for the species Streptomyces griseoruber.</title>
        <authorList>
            <person name="Ruckert C."/>
            <person name="Winkler A."/>
            <person name="Kalinowski J."/>
            <person name="Kampfer P."/>
            <person name="Glaeser S."/>
        </authorList>
    </citation>
    <scope>NUCLEOTIDE SEQUENCE [LARGE SCALE GENOMIC DNA]</scope>
    <source>
        <strain evidence="2 3">DSM 40281</strain>
    </source>
</reference>
<organism evidence="2 3">
    <name type="scientific">Streptomyces griseoruber</name>
    <dbReference type="NCBI Taxonomy" id="1943"/>
    <lineage>
        <taxon>Bacteria</taxon>
        <taxon>Bacillati</taxon>
        <taxon>Actinomycetota</taxon>
        <taxon>Actinomycetes</taxon>
        <taxon>Kitasatosporales</taxon>
        <taxon>Streptomycetaceae</taxon>
        <taxon>Streptomyces</taxon>
    </lineage>
</organism>
<evidence type="ECO:0000313" key="3">
    <source>
        <dbReference type="Proteomes" id="UP000052982"/>
    </source>
</evidence>
<feature type="compositionally biased region" description="Polar residues" evidence="1">
    <location>
        <begin position="92"/>
        <end position="101"/>
    </location>
</feature>
<keyword evidence="3" id="KW-1185">Reference proteome</keyword>
<accession>A0A101SQA5</accession>
<dbReference type="RefSeq" id="WP_055631303.1">
    <property type="nucleotide sequence ID" value="NZ_JBIRRP010000004.1"/>
</dbReference>
<evidence type="ECO:0000313" key="2">
    <source>
        <dbReference type="EMBL" id="KUN78008.1"/>
    </source>
</evidence>
<feature type="region of interest" description="Disordered" evidence="1">
    <location>
        <begin position="81"/>
        <end position="124"/>
    </location>
</feature>
<dbReference type="AlphaFoldDB" id="A0A101SQA5"/>
<comment type="caution">
    <text evidence="2">The sequence shown here is derived from an EMBL/GenBank/DDBJ whole genome shotgun (WGS) entry which is preliminary data.</text>
</comment>
<dbReference type="Proteomes" id="UP000052982">
    <property type="component" value="Unassembled WGS sequence"/>
</dbReference>
<evidence type="ECO:0000256" key="1">
    <source>
        <dbReference type="SAM" id="MobiDB-lite"/>
    </source>
</evidence>
<dbReference type="EMBL" id="LMWW01000055">
    <property type="protein sequence ID" value="KUN78008.1"/>
    <property type="molecule type" value="Genomic_DNA"/>
</dbReference>
<name>A0A101SQA5_9ACTN</name>
<gene>
    <name evidence="2" type="ORF">AQJ64_32955</name>
</gene>
<dbReference type="STRING" id="1943.AQJ64_32955"/>
<proteinExistence type="predicted"/>
<sequence length="124" mass="12890">MDPISAGLLVAAATGAGGEAGRHLWATLVQLVRGRPEAGEAELTSLGEAPQDARRAQALSAALSRHAEQDPVFRAQLTQWQQQARGLRTGDGETSNSISGGTQEGPVLQGRDFSGITFQGPGRS</sequence>
<dbReference type="OrthoDB" id="4334952at2"/>
<protein>
    <submittedName>
        <fullName evidence="2">Uncharacterized protein</fullName>
    </submittedName>
</protein>